<evidence type="ECO:0000313" key="1">
    <source>
        <dbReference type="EMBL" id="PXF61887.1"/>
    </source>
</evidence>
<gene>
    <name evidence="1" type="ORF">C4B59_01260</name>
</gene>
<dbReference type="Proteomes" id="UP000248329">
    <property type="component" value="Unassembled WGS sequence"/>
</dbReference>
<proteinExistence type="predicted"/>
<accession>A0AC61L639</accession>
<name>A0AC61L639_9EURY</name>
<reference evidence="1" key="1">
    <citation type="submission" date="2018-01" db="EMBL/GenBank/DDBJ databases">
        <authorList>
            <person name="Krukenberg V."/>
        </authorList>
    </citation>
    <scope>NUCLEOTIDE SEQUENCE</scope>
    <source>
        <strain evidence="1">E20ANME2</strain>
    </source>
</reference>
<organism evidence="1 2">
    <name type="scientific">Candidatus Methanogaster sp</name>
    <dbReference type="NCBI Taxonomy" id="3386292"/>
    <lineage>
        <taxon>Archaea</taxon>
        <taxon>Methanobacteriati</taxon>
        <taxon>Methanobacteriota</taxon>
        <taxon>Stenosarchaea group</taxon>
        <taxon>Methanomicrobia</taxon>
        <taxon>Methanosarcinales</taxon>
        <taxon>ANME-2 cluster</taxon>
        <taxon>Candidatus Methanogasteraceae</taxon>
        <taxon>Candidatus Methanogaster</taxon>
    </lineage>
</organism>
<evidence type="ECO:0000313" key="2">
    <source>
        <dbReference type="Proteomes" id="UP000248329"/>
    </source>
</evidence>
<dbReference type="EMBL" id="PQXF01000002">
    <property type="protein sequence ID" value="PXF61887.1"/>
    <property type="molecule type" value="Genomic_DNA"/>
</dbReference>
<comment type="caution">
    <text evidence="1">The sequence shown here is derived from an EMBL/GenBank/DDBJ whole genome shotgun (WGS) entry which is preliminary data.</text>
</comment>
<protein>
    <submittedName>
        <fullName evidence="1">Uncharacterized protein</fullName>
    </submittedName>
</protein>
<sequence>MKRSEILELKDYKEINKIELSKELAIIWNGMGILSLFLFGYFFTLVHTSITQNTGNFEGTPVAILIVLSTIVFTMLFHEFIHGLVISMYGGKPKYGTGVAHYILPYLYTTTETIFRRNRFIVILIAPLIVISVLGVISMITFPAIAHWFIIPLTMNAAGAIGDLWMTFSLLRHPEHILLADDHSGLTIYGKITDKVVNTSPKGFISDFFIGFLIVISSLIVLLAPLTIILHDLNVDSFVFGIGNGYFTVFEYSSGEGGFGISMNPLQMLFFSGVMGLIYGLSRSGKPAKPERPINRPV</sequence>